<evidence type="ECO:0000313" key="3">
    <source>
        <dbReference type="EMBL" id="MBD1425230.1"/>
    </source>
</evidence>
<gene>
    <name evidence="3" type="ORF">H8B17_06500</name>
</gene>
<dbReference type="InterPro" id="IPR017853">
    <property type="entry name" value="GH"/>
</dbReference>
<dbReference type="CDD" id="cd11350">
    <property type="entry name" value="AmyAc_4"/>
    <property type="match status" value="1"/>
</dbReference>
<dbReference type="PANTHER" id="PTHR43002">
    <property type="entry name" value="GLYCOGEN DEBRANCHING ENZYME"/>
    <property type="match status" value="1"/>
</dbReference>
<comment type="caution">
    <text evidence="3">The sequence shown here is derived from an EMBL/GenBank/DDBJ whole genome shotgun (WGS) entry which is preliminary data.</text>
</comment>
<proteinExistence type="inferred from homology"/>
<dbReference type="Proteomes" id="UP000606494">
    <property type="component" value="Unassembled WGS sequence"/>
</dbReference>
<evidence type="ECO:0000313" key="4">
    <source>
        <dbReference type="Proteomes" id="UP000606494"/>
    </source>
</evidence>
<name>A0ABR7Y1P9_9SPHI</name>
<dbReference type="Gene3D" id="2.60.40.10">
    <property type="entry name" value="Immunoglobulins"/>
    <property type="match status" value="1"/>
</dbReference>
<dbReference type="RefSeq" id="WP_190308405.1">
    <property type="nucleotide sequence ID" value="NZ_JACNYK010000002.1"/>
</dbReference>
<dbReference type="PIRSF" id="PIRSF000463">
    <property type="entry name" value="GlgB"/>
    <property type="match status" value="1"/>
</dbReference>
<accession>A0ABR7Y1P9</accession>
<organism evidence="3 4">
    <name type="scientific">Sphingobacterium arenae</name>
    <dbReference type="NCBI Taxonomy" id="1280598"/>
    <lineage>
        <taxon>Bacteria</taxon>
        <taxon>Pseudomonadati</taxon>
        <taxon>Bacteroidota</taxon>
        <taxon>Sphingobacteriia</taxon>
        <taxon>Sphingobacteriales</taxon>
        <taxon>Sphingobacteriaceae</taxon>
        <taxon>Sphingobacterium</taxon>
    </lineage>
</organism>
<dbReference type="SUPFAM" id="SSF51445">
    <property type="entry name" value="(Trans)glycosidases"/>
    <property type="match status" value="1"/>
</dbReference>
<dbReference type="PROSITE" id="PS51257">
    <property type="entry name" value="PROKAR_LIPOPROTEIN"/>
    <property type="match status" value="1"/>
</dbReference>
<protein>
    <submittedName>
        <fullName evidence="3">Alpha-amylase</fullName>
    </submittedName>
</protein>
<dbReference type="SUPFAM" id="SSF81296">
    <property type="entry name" value="E set domains"/>
    <property type="match status" value="1"/>
</dbReference>
<evidence type="ECO:0000259" key="2">
    <source>
        <dbReference type="SMART" id="SM00642"/>
    </source>
</evidence>
<dbReference type="InterPro" id="IPR004193">
    <property type="entry name" value="Glyco_hydro_13_N"/>
</dbReference>
<keyword evidence="4" id="KW-1185">Reference proteome</keyword>
<dbReference type="Pfam" id="PF02922">
    <property type="entry name" value="CBM_48"/>
    <property type="match status" value="1"/>
</dbReference>
<comment type="similarity">
    <text evidence="1">Belongs to the glycosyl hydrolase 13 family.</text>
</comment>
<feature type="domain" description="Glycosyl hydrolase family 13 catalytic" evidence="2">
    <location>
        <begin position="179"/>
        <end position="539"/>
    </location>
</feature>
<dbReference type="EMBL" id="JACNYK010000002">
    <property type="protein sequence ID" value="MBD1425230.1"/>
    <property type="molecule type" value="Genomic_DNA"/>
</dbReference>
<reference evidence="3 4" key="1">
    <citation type="submission" date="2020-08" db="EMBL/GenBank/DDBJ databases">
        <title>Sphingobacterium sp. DN00404 isolated from aquaculture water.</title>
        <authorList>
            <person name="Zhang M."/>
        </authorList>
    </citation>
    <scope>NUCLEOTIDE SEQUENCE [LARGE SCALE GENOMIC DNA]</scope>
    <source>
        <strain evidence="3 4">KCTC 32294</strain>
    </source>
</reference>
<evidence type="ECO:0000256" key="1">
    <source>
        <dbReference type="ARBA" id="ARBA00008061"/>
    </source>
</evidence>
<dbReference type="Gene3D" id="3.20.20.80">
    <property type="entry name" value="Glycosidases"/>
    <property type="match status" value="1"/>
</dbReference>
<dbReference type="SMART" id="SM00642">
    <property type="entry name" value="Aamy"/>
    <property type="match status" value="1"/>
</dbReference>
<dbReference type="InterPro" id="IPR014756">
    <property type="entry name" value="Ig_E-set"/>
</dbReference>
<dbReference type="InterPro" id="IPR006047">
    <property type="entry name" value="GH13_cat_dom"/>
</dbReference>
<sequence length="628" mass="72483">MKTYKSLGYLLIMLCWTVSCKKDVKPAVDPMDDNTEQGLKNGVAIDRDKQEVTFALTAPDKSSAFLIGDFNDYKATEDYAMKRTPDGNTWWITLKQLDFQKNYTYQFLIDGQLKIADPYARLVLDPLHDAEVAPNVHLPDYPQGATEGMVSVLSLNNTTYTWQTSTFHRPDVFDLVIYELHVRDFLDQRNYATLRDSIAYLKRLGVNAVELMPVQEFEANSSWGYNPSFHFALDKYYGTTNELKAFIDACHREGIAVILDMVLNHAFGQSPMVRLYQQSGSLSTNPWFNSTPTHPYNVGYDFNHESLLTQQFAKDVIAFWMEEFKVDGFRFDLSKGFTQKNSGSDQSDGAVQQWSAYDASRIAIWKKYNNFIRERDPNFYVILEHFAEDREERELANEGMFLWNNLNYVFNEATMGWNDNSDLKRLFANAHGFEKPQFVSYMESHDEQRLLYKNLQYGNAQGSYSTRDLVTALERMKQAAAFFLCAPGPKMIWQFGELGYDISIDENGRTGEKPLKWDYLKDPNRYNLFTHYAKLIGWKQHNTIFREGLVDHKVNGAVKYYRLKDGGQEVLLVGNFDVVVHDFAVPAELRNNWYDNLAESVLDWHSTSSITLAAGQYYLLSINKLNNK</sequence>
<dbReference type="Pfam" id="PF00128">
    <property type="entry name" value="Alpha-amylase"/>
    <property type="match status" value="2"/>
</dbReference>
<dbReference type="InterPro" id="IPR013783">
    <property type="entry name" value="Ig-like_fold"/>
</dbReference>
<dbReference type="InterPro" id="IPR037439">
    <property type="entry name" value="Branching_enzy"/>
</dbReference>